<dbReference type="CDD" id="cd00118">
    <property type="entry name" value="LysM"/>
    <property type="match status" value="1"/>
</dbReference>
<feature type="domain" description="LysM" evidence="2">
    <location>
        <begin position="291"/>
        <end position="335"/>
    </location>
</feature>
<dbReference type="InterPro" id="IPR050570">
    <property type="entry name" value="Cell_wall_metabolism_enzyme"/>
</dbReference>
<dbReference type="InterPro" id="IPR016047">
    <property type="entry name" value="M23ase_b-sheet_dom"/>
</dbReference>
<proteinExistence type="predicted"/>
<sequence>MRWLVIILLLVTTGSWAQNRPRDFRDVKAPPIKTYTLPDSIAEIGDTTEVVEEELDDAGEASEELQRELSIVSEDTSTIDEGYTGMVEISEELQIDSVWVTLTEYYSVWDSRRINPYDIDATKFRDTVDIELIDTTTSRLWAMPMIRDTTYVTSGFGMRGYRWHYGSDLKLSTGDTVVAAFDGIVRIRSYDPRGYGYYVLVRHYNGLETLYGHMSKILVKVGDLVKAGETLGLGGSTGRSSGPHLHYEVRYQGNAINPEQLYDFSNRQLLYNQFQITNNQFSYLKEVRKLAYHRVRSGDTLSGIAHKYGTSVRTLCRLNRITPRTILRIGQRIRVR</sequence>
<keyword evidence="1" id="KW-0175">Coiled coil</keyword>
<dbReference type="Gene3D" id="2.70.70.10">
    <property type="entry name" value="Glucose Permease (Domain IIA)"/>
    <property type="match status" value="1"/>
</dbReference>
<dbReference type="InterPro" id="IPR011055">
    <property type="entry name" value="Dup_hybrid_motif"/>
</dbReference>
<gene>
    <name evidence="3" type="ORF">SAMN05421823_10691</name>
</gene>
<dbReference type="InterPro" id="IPR018392">
    <property type="entry name" value="LysM"/>
</dbReference>
<feature type="coiled-coil region" evidence="1">
    <location>
        <begin position="48"/>
        <end position="75"/>
    </location>
</feature>
<evidence type="ECO:0000256" key="1">
    <source>
        <dbReference type="SAM" id="Coils"/>
    </source>
</evidence>
<keyword evidence="4" id="KW-1185">Reference proteome</keyword>
<dbReference type="Gene3D" id="3.10.350.10">
    <property type="entry name" value="LysM domain"/>
    <property type="match status" value="1"/>
</dbReference>
<dbReference type="InterPro" id="IPR036779">
    <property type="entry name" value="LysM_dom_sf"/>
</dbReference>
<accession>A0A1G9KAE5</accession>
<dbReference type="RefSeq" id="WP_089683753.1">
    <property type="nucleotide sequence ID" value="NZ_FNFO01000006.1"/>
</dbReference>
<dbReference type="SUPFAM" id="SSF54106">
    <property type="entry name" value="LysM domain"/>
    <property type="match status" value="1"/>
</dbReference>
<dbReference type="PANTHER" id="PTHR21666:SF270">
    <property type="entry name" value="MUREIN HYDROLASE ACTIVATOR ENVC"/>
    <property type="match status" value="1"/>
</dbReference>
<keyword evidence="3" id="KW-0378">Hydrolase</keyword>
<evidence type="ECO:0000313" key="4">
    <source>
        <dbReference type="Proteomes" id="UP000198510"/>
    </source>
</evidence>
<name>A0A1G9KAE5_9BACT</name>
<reference evidence="3 4" key="1">
    <citation type="submission" date="2016-10" db="EMBL/GenBank/DDBJ databases">
        <authorList>
            <person name="de Groot N.N."/>
        </authorList>
    </citation>
    <scope>NUCLEOTIDE SEQUENCE [LARGE SCALE GENOMIC DNA]</scope>
    <source>
        <strain evidence="3 4">DSM 25186</strain>
    </source>
</reference>
<dbReference type="STRING" id="1075417.SAMN05421823_10691"/>
<dbReference type="CDD" id="cd12797">
    <property type="entry name" value="M23_peptidase"/>
    <property type="match status" value="1"/>
</dbReference>
<dbReference type="AlphaFoldDB" id="A0A1G9KAE5"/>
<dbReference type="SUPFAM" id="SSF51261">
    <property type="entry name" value="Duplicated hybrid motif"/>
    <property type="match status" value="1"/>
</dbReference>
<dbReference type="GO" id="GO:0004222">
    <property type="term" value="F:metalloendopeptidase activity"/>
    <property type="evidence" value="ECO:0007669"/>
    <property type="project" value="TreeGrafter"/>
</dbReference>
<evidence type="ECO:0000259" key="2">
    <source>
        <dbReference type="PROSITE" id="PS51782"/>
    </source>
</evidence>
<dbReference type="Pfam" id="PF01476">
    <property type="entry name" value="LysM"/>
    <property type="match status" value="1"/>
</dbReference>
<protein>
    <submittedName>
        <fullName evidence="3">Murein DD-endopeptidase MepM and murein hydrolase activator NlpD, contain LysM domain</fullName>
    </submittedName>
</protein>
<organism evidence="3 4">
    <name type="scientific">Catalinimonas alkaloidigena</name>
    <dbReference type="NCBI Taxonomy" id="1075417"/>
    <lineage>
        <taxon>Bacteria</taxon>
        <taxon>Pseudomonadati</taxon>
        <taxon>Bacteroidota</taxon>
        <taxon>Cytophagia</taxon>
        <taxon>Cytophagales</taxon>
        <taxon>Catalimonadaceae</taxon>
        <taxon>Catalinimonas</taxon>
    </lineage>
</organism>
<evidence type="ECO:0000313" key="3">
    <source>
        <dbReference type="EMBL" id="SDL46253.1"/>
    </source>
</evidence>
<dbReference type="SMART" id="SM00257">
    <property type="entry name" value="LysM"/>
    <property type="match status" value="1"/>
</dbReference>
<dbReference type="PANTHER" id="PTHR21666">
    <property type="entry name" value="PEPTIDASE-RELATED"/>
    <property type="match status" value="1"/>
</dbReference>
<dbReference type="Pfam" id="PF01551">
    <property type="entry name" value="Peptidase_M23"/>
    <property type="match status" value="1"/>
</dbReference>
<dbReference type="OrthoDB" id="9805070at2"/>
<dbReference type="Proteomes" id="UP000198510">
    <property type="component" value="Unassembled WGS sequence"/>
</dbReference>
<dbReference type="EMBL" id="FNFO01000006">
    <property type="protein sequence ID" value="SDL46253.1"/>
    <property type="molecule type" value="Genomic_DNA"/>
</dbReference>
<dbReference type="PROSITE" id="PS51782">
    <property type="entry name" value="LYSM"/>
    <property type="match status" value="1"/>
</dbReference>